<dbReference type="PIRSF" id="PIRSF000168">
    <property type="entry name" value="Acyl-CoA_oxidase"/>
    <property type="match status" value="1"/>
</dbReference>
<comment type="cofactor">
    <cofactor evidence="2">
        <name>FAD</name>
        <dbReference type="ChEBI" id="CHEBI:57692"/>
    </cofactor>
</comment>
<keyword evidence="6 11" id="KW-0274">FAD</keyword>
<dbReference type="Pfam" id="PF02770">
    <property type="entry name" value="Acyl-CoA_dh_M"/>
    <property type="match status" value="1"/>
</dbReference>
<dbReference type="Pfam" id="PF22924">
    <property type="entry name" value="ACOX_C_alpha1"/>
    <property type="match status" value="1"/>
</dbReference>
<dbReference type="Proteomes" id="UP000694044">
    <property type="component" value="Unassembled WGS sequence"/>
</dbReference>
<proteinExistence type="inferred from homology"/>
<evidence type="ECO:0000256" key="5">
    <source>
        <dbReference type="ARBA" id="ARBA00022630"/>
    </source>
</evidence>
<comment type="similarity">
    <text evidence="4 11">Belongs to the acyl-CoA oxidase family.</text>
</comment>
<comment type="subcellular location">
    <subcellularLocation>
        <location evidence="3">Peroxisome</location>
    </subcellularLocation>
</comment>
<evidence type="ECO:0000256" key="1">
    <source>
        <dbReference type="ARBA" id="ARBA00001201"/>
    </source>
</evidence>
<evidence type="ECO:0000259" key="13">
    <source>
        <dbReference type="Pfam" id="PF02770"/>
    </source>
</evidence>
<keyword evidence="10" id="KW-0576">Peroxisome</keyword>
<dbReference type="OrthoDB" id="538336at2759"/>
<evidence type="ECO:0000313" key="16">
    <source>
        <dbReference type="EMBL" id="KAG7387244.1"/>
    </source>
</evidence>
<feature type="domain" description="Acyl-coenzyme A oxidase N-terminal" evidence="14">
    <location>
        <begin position="24"/>
        <end position="138"/>
    </location>
</feature>
<feature type="domain" description="Acyl-CoA oxidase C-terminal" evidence="12">
    <location>
        <begin position="485"/>
        <end position="656"/>
    </location>
</feature>
<dbReference type="GO" id="GO:0005777">
    <property type="term" value="C:peroxisome"/>
    <property type="evidence" value="ECO:0007669"/>
    <property type="project" value="UniProtKB-SubCell"/>
</dbReference>
<keyword evidence="8" id="KW-0560">Oxidoreductase</keyword>
<evidence type="ECO:0000256" key="8">
    <source>
        <dbReference type="ARBA" id="ARBA00023002"/>
    </source>
</evidence>
<dbReference type="InterPro" id="IPR006091">
    <property type="entry name" value="Acyl-CoA_Oxase/DH_mid-dom"/>
</dbReference>
<evidence type="ECO:0000256" key="6">
    <source>
        <dbReference type="ARBA" id="ARBA00022827"/>
    </source>
</evidence>
<accession>A0A8T1W582</accession>
<evidence type="ECO:0000259" key="12">
    <source>
        <dbReference type="Pfam" id="PF01756"/>
    </source>
</evidence>
<feature type="domain" description="Acyl-CoA oxidase/dehydrogenase middle" evidence="13">
    <location>
        <begin position="140"/>
        <end position="250"/>
    </location>
</feature>
<evidence type="ECO:0000313" key="17">
    <source>
        <dbReference type="Proteomes" id="UP000694044"/>
    </source>
</evidence>
<dbReference type="GO" id="GO:0005504">
    <property type="term" value="F:fatty acid binding"/>
    <property type="evidence" value="ECO:0007669"/>
    <property type="project" value="TreeGrafter"/>
</dbReference>
<dbReference type="EMBL" id="JAGDFM010000083">
    <property type="protein sequence ID" value="KAG7387244.1"/>
    <property type="molecule type" value="Genomic_DNA"/>
</dbReference>
<dbReference type="FunFam" id="2.40.110.10:FF:000003">
    <property type="entry name" value="Acyl-coenzyme A oxidase"/>
    <property type="match status" value="1"/>
</dbReference>
<reference evidence="16" key="1">
    <citation type="submission" date="2021-02" db="EMBL/GenBank/DDBJ databases">
        <authorList>
            <person name="Palmer J.M."/>
        </authorList>
    </citation>
    <scope>NUCLEOTIDE SEQUENCE</scope>
    <source>
        <strain evidence="16">SCRP734</strain>
    </source>
</reference>
<evidence type="ECO:0000256" key="2">
    <source>
        <dbReference type="ARBA" id="ARBA00001974"/>
    </source>
</evidence>
<organism evidence="16 17">
    <name type="scientific">Phytophthora pseudosyringae</name>
    <dbReference type="NCBI Taxonomy" id="221518"/>
    <lineage>
        <taxon>Eukaryota</taxon>
        <taxon>Sar</taxon>
        <taxon>Stramenopiles</taxon>
        <taxon>Oomycota</taxon>
        <taxon>Peronosporomycetes</taxon>
        <taxon>Peronosporales</taxon>
        <taxon>Peronosporaceae</taxon>
        <taxon>Phytophthora</taxon>
    </lineage>
</organism>
<feature type="domain" description="Acyl-CoA oxidase C-alpha1" evidence="15">
    <location>
        <begin position="280"/>
        <end position="444"/>
    </location>
</feature>
<evidence type="ECO:0000259" key="15">
    <source>
        <dbReference type="Pfam" id="PF22924"/>
    </source>
</evidence>
<dbReference type="InterPro" id="IPR012258">
    <property type="entry name" value="Acyl-CoA_oxidase"/>
</dbReference>
<dbReference type="InterPro" id="IPR055060">
    <property type="entry name" value="ACOX_C_alpha1"/>
</dbReference>
<dbReference type="FunFam" id="1.20.140.10:FF:000013">
    <property type="entry name" value="Acyl-coenzyme A oxidase"/>
    <property type="match status" value="1"/>
</dbReference>
<sequence length="659" mass="72604">MPVELKDLAPLLLKKERANGDINPSVLTDALRGGKAANARRKELVELIERHPVLSDRDMAYRNHSERYEFGLKKAFHYVKLLQDGGYSDEEQAILLSALGEQVPLDLHRGMFIPTMENQGTDEQRAKWLPLARSYRVIGAYAQTELGHGSNVQGIETVATYDKTSQEFIVDSPTLTSRKWWPGGLGKTATHAIVIARLLLDGKDRGVQSFVVQIRSLDDHKPMPGVQVRDIGPKLGFNAIDNGDCSFRNVRVPREHMMMRYAKVLPDGSFVEPRSDKLVYLTMVQVRATLVKTLGERLAAASTITARFSAARIQGRKPSQKGEFQVLDYQNQQHALFPLIAITYASQFAGSAVVAMHDSALESIKSGDEGFAAKLAELHAVSSGLKAWISEKAAEGVEICRRLCGGHGFSQSSNLGHLFAEIAGANTFEGTADVLVQQHARYLLKVLASLPSNAESTTFLNSLKAYADINLRCEAQASEHFSSFDLLLEAFRVRATRSLLSLAASMEATKNDSNACMILMTHVSIAHTELMLLEAFVRGIENLPPGAEKQALGSLCALFGAWLVTKSIGDFRHAEYLSSTQVQLVREQVVRLLPVVRKNCVLLTDAWDFSDFELNSTIGGYDGDIYRAIVKRVGDEPLNQTEVAAGYDKYVKPLIQASL</sequence>
<keyword evidence="9" id="KW-0443">Lipid metabolism</keyword>
<dbReference type="InterPro" id="IPR029320">
    <property type="entry name" value="Acyl-CoA_ox_N"/>
</dbReference>
<evidence type="ECO:0000256" key="3">
    <source>
        <dbReference type="ARBA" id="ARBA00004275"/>
    </source>
</evidence>
<dbReference type="InterPro" id="IPR002655">
    <property type="entry name" value="Acyl-CoA_oxidase_C"/>
</dbReference>
<dbReference type="AlphaFoldDB" id="A0A8T1W582"/>
<evidence type="ECO:0000256" key="11">
    <source>
        <dbReference type="PIRNR" id="PIRNR000168"/>
    </source>
</evidence>
<dbReference type="Pfam" id="PF14749">
    <property type="entry name" value="Acyl-CoA_ox_N"/>
    <property type="match status" value="1"/>
</dbReference>
<dbReference type="Pfam" id="PF01756">
    <property type="entry name" value="ACOX"/>
    <property type="match status" value="1"/>
</dbReference>
<keyword evidence="17" id="KW-1185">Reference proteome</keyword>
<evidence type="ECO:0000256" key="9">
    <source>
        <dbReference type="ARBA" id="ARBA00023098"/>
    </source>
</evidence>
<name>A0A8T1W582_9STRA</name>
<dbReference type="FunFam" id="1.20.140.10:FF:000015">
    <property type="entry name" value="Acyl-coenzyme A oxidase"/>
    <property type="match status" value="1"/>
</dbReference>
<dbReference type="GO" id="GO:0055088">
    <property type="term" value="P:lipid homeostasis"/>
    <property type="evidence" value="ECO:0007669"/>
    <property type="project" value="TreeGrafter"/>
</dbReference>
<evidence type="ECO:0000256" key="7">
    <source>
        <dbReference type="ARBA" id="ARBA00022832"/>
    </source>
</evidence>
<keyword evidence="7" id="KW-0276">Fatty acid metabolism</keyword>
<comment type="catalytic activity">
    <reaction evidence="1">
        <text>a 2,3-saturated acyl-CoA + O2 = a (2E)-enoyl-CoA + H2O2</text>
        <dbReference type="Rhea" id="RHEA:38959"/>
        <dbReference type="ChEBI" id="CHEBI:15379"/>
        <dbReference type="ChEBI" id="CHEBI:16240"/>
        <dbReference type="ChEBI" id="CHEBI:58856"/>
        <dbReference type="ChEBI" id="CHEBI:65111"/>
        <dbReference type="EC" id="1.3.3.6"/>
    </reaction>
</comment>
<comment type="caution">
    <text evidence="16">The sequence shown here is derived from an EMBL/GenBank/DDBJ whole genome shotgun (WGS) entry which is preliminary data.</text>
</comment>
<keyword evidence="5 11" id="KW-0285">Flavoprotein</keyword>
<dbReference type="PANTHER" id="PTHR10909:SF250">
    <property type="entry name" value="PEROXISOMAL ACYL-COENZYME A OXIDASE 1"/>
    <property type="match status" value="1"/>
</dbReference>
<evidence type="ECO:0000256" key="4">
    <source>
        <dbReference type="ARBA" id="ARBA00006288"/>
    </source>
</evidence>
<dbReference type="PANTHER" id="PTHR10909">
    <property type="entry name" value="ELECTRON TRANSPORT OXIDOREDUCTASE"/>
    <property type="match status" value="1"/>
</dbReference>
<evidence type="ECO:0000259" key="14">
    <source>
        <dbReference type="Pfam" id="PF14749"/>
    </source>
</evidence>
<dbReference type="GO" id="GO:0033540">
    <property type="term" value="P:fatty acid beta-oxidation using acyl-CoA oxidase"/>
    <property type="evidence" value="ECO:0007669"/>
    <property type="project" value="TreeGrafter"/>
</dbReference>
<protein>
    <recommendedName>
        <fullName evidence="11">Acyl-coenzyme A oxidase</fullName>
    </recommendedName>
</protein>
<dbReference type="GO" id="GO:0003997">
    <property type="term" value="F:acyl-CoA oxidase activity"/>
    <property type="evidence" value="ECO:0007669"/>
    <property type="project" value="UniProtKB-EC"/>
</dbReference>
<evidence type="ECO:0000256" key="10">
    <source>
        <dbReference type="ARBA" id="ARBA00023140"/>
    </source>
</evidence>
<dbReference type="GO" id="GO:0071949">
    <property type="term" value="F:FAD binding"/>
    <property type="evidence" value="ECO:0007669"/>
    <property type="project" value="InterPro"/>
</dbReference>
<gene>
    <name evidence="16" type="ORF">PHYPSEUDO_014529</name>
</gene>
<dbReference type="FunFam" id="1.10.540.10:FF:000006">
    <property type="entry name" value="Acyl-coenzyme A oxidase"/>
    <property type="match status" value="1"/>
</dbReference>